<organism evidence="3 4">
    <name type="scientific">Drechmeria coniospora</name>
    <name type="common">Nematophagous fungus</name>
    <name type="synonym">Meria coniospora</name>
    <dbReference type="NCBI Taxonomy" id="98403"/>
    <lineage>
        <taxon>Eukaryota</taxon>
        <taxon>Fungi</taxon>
        <taxon>Dikarya</taxon>
        <taxon>Ascomycota</taxon>
        <taxon>Pezizomycotina</taxon>
        <taxon>Sordariomycetes</taxon>
        <taxon>Hypocreomycetidae</taxon>
        <taxon>Hypocreales</taxon>
        <taxon>Ophiocordycipitaceae</taxon>
        <taxon>Drechmeria</taxon>
    </lineage>
</organism>
<dbReference type="InterPro" id="IPR050228">
    <property type="entry name" value="Carboxylesterase_BioH"/>
</dbReference>
<dbReference type="Gene3D" id="3.40.50.1820">
    <property type="entry name" value="alpha/beta hydrolase"/>
    <property type="match status" value="1"/>
</dbReference>
<dbReference type="STRING" id="98403.A0A151GIS7"/>
<evidence type="ECO:0000313" key="3">
    <source>
        <dbReference type="EMBL" id="KYK56994.1"/>
    </source>
</evidence>
<feature type="domain" description="AB hydrolase-1" evidence="2">
    <location>
        <begin position="120"/>
        <end position="413"/>
    </location>
</feature>
<feature type="region of interest" description="Disordered" evidence="1">
    <location>
        <begin position="1"/>
        <end position="36"/>
    </location>
</feature>
<dbReference type="InterPro" id="IPR000073">
    <property type="entry name" value="AB_hydrolase_1"/>
</dbReference>
<dbReference type="InterPro" id="IPR029058">
    <property type="entry name" value="AB_hydrolase_fold"/>
</dbReference>
<dbReference type="OrthoDB" id="9978720at2759"/>
<accession>A0A151GIS7</accession>
<dbReference type="SUPFAM" id="SSF53474">
    <property type="entry name" value="alpha/beta-Hydrolases"/>
    <property type="match status" value="1"/>
</dbReference>
<dbReference type="Proteomes" id="UP000076580">
    <property type="component" value="Chromosome 02"/>
</dbReference>
<dbReference type="EMBL" id="LAYC01000002">
    <property type="protein sequence ID" value="KYK56994.1"/>
    <property type="molecule type" value="Genomic_DNA"/>
</dbReference>
<dbReference type="AlphaFoldDB" id="A0A151GIS7"/>
<reference evidence="3 4" key="1">
    <citation type="journal article" date="2016" name="Sci. Rep.">
        <title>Insights into Adaptations to a Near-Obligate Nematode Endoparasitic Lifestyle from the Finished Genome of Drechmeria coniospora.</title>
        <authorList>
            <person name="Zhang L."/>
            <person name="Zhou Z."/>
            <person name="Guo Q."/>
            <person name="Fokkens L."/>
            <person name="Miskei M."/>
            <person name="Pocsi I."/>
            <person name="Zhang W."/>
            <person name="Chen M."/>
            <person name="Wang L."/>
            <person name="Sun Y."/>
            <person name="Donzelli B.G."/>
            <person name="Gibson D.M."/>
            <person name="Nelson D.R."/>
            <person name="Luo J.G."/>
            <person name="Rep M."/>
            <person name="Liu H."/>
            <person name="Yang S."/>
            <person name="Wang J."/>
            <person name="Krasnoff S.B."/>
            <person name="Xu Y."/>
            <person name="Molnar I."/>
            <person name="Lin M."/>
        </authorList>
    </citation>
    <scope>NUCLEOTIDE SEQUENCE [LARGE SCALE GENOMIC DNA]</scope>
    <source>
        <strain evidence="3 4">ARSEF 6962</strain>
    </source>
</reference>
<name>A0A151GIS7_DRECN</name>
<dbReference type="GeneID" id="63716644"/>
<keyword evidence="4" id="KW-1185">Reference proteome</keyword>
<dbReference type="InParanoid" id="A0A151GIS7"/>
<evidence type="ECO:0000259" key="2">
    <source>
        <dbReference type="Pfam" id="PF12697"/>
    </source>
</evidence>
<sequence length="424" mass="46571">MEWREPNGQLPRRFLAPASTSGSVSSRGEVGHRSADVGTFDGERRLSFETPCRLPIMSGGHLQVVAFKAENPENETASVRTHFFVGGGYVDDGRGRHLLRGQMYVEKLLPVRGVTQKTPVVLIHGKGMTGTNFLDKPDGGRGWASDFVSRGYEVYMVDQVFRGRSAWQPGGSGSALPVAFPAELVQDRFTATGIRKLWPQAGKHTQWPGTGLMGDPVFDQFYASHVQYLESPAYTEAAMKEAGAALLDAIAKPALLLGHSQAGQIALLLADARPNLVKGLILVEPAGPPFRDVIFSTLPARAYGLTDAPLTYHPPVNDPTTDLVRETWPAPDEEHVDCVIQAERPAPRILSRLADKPILVVTSESGYHSQYDYCTVRYLLQAGCSKTEHLELGSVGIHGNGHMMFMEKNSHEIFNLLERWIEKM</sequence>
<dbReference type="PANTHER" id="PTHR43194">
    <property type="entry name" value="HYDROLASE ALPHA/BETA FOLD FAMILY"/>
    <property type="match status" value="1"/>
</dbReference>
<evidence type="ECO:0000256" key="1">
    <source>
        <dbReference type="SAM" id="MobiDB-lite"/>
    </source>
</evidence>
<dbReference type="RefSeq" id="XP_040656346.1">
    <property type="nucleotide sequence ID" value="XM_040801313.1"/>
</dbReference>
<dbReference type="PANTHER" id="PTHR43194:SF4">
    <property type="entry name" value="AB HYDROLASE-1 DOMAIN-CONTAINING PROTEIN"/>
    <property type="match status" value="1"/>
</dbReference>
<evidence type="ECO:0000313" key="4">
    <source>
        <dbReference type="Proteomes" id="UP000076580"/>
    </source>
</evidence>
<dbReference type="CDD" id="cd12809">
    <property type="entry name" value="Esterase_713_like-2"/>
    <property type="match status" value="1"/>
</dbReference>
<proteinExistence type="predicted"/>
<comment type="caution">
    <text evidence="3">The sequence shown here is derived from an EMBL/GenBank/DDBJ whole genome shotgun (WGS) entry which is preliminary data.</text>
</comment>
<dbReference type="Pfam" id="PF12697">
    <property type="entry name" value="Abhydrolase_6"/>
    <property type="match status" value="1"/>
</dbReference>
<gene>
    <name evidence="3" type="ORF">DCS_04001</name>
</gene>
<protein>
    <recommendedName>
        <fullName evidence="2">AB hydrolase-1 domain-containing protein</fullName>
    </recommendedName>
</protein>